<dbReference type="InterPro" id="IPR011043">
    <property type="entry name" value="Gal_Oxase/kelch_b-propeller"/>
</dbReference>
<dbReference type="EMBL" id="LLZH01000065">
    <property type="protein sequence ID" value="KUL38451.1"/>
    <property type="molecule type" value="Genomic_DNA"/>
</dbReference>
<dbReference type="InterPro" id="IPR013783">
    <property type="entry name" value="Ig-like_fold"/>
</dbReference>
<dbReference type="InterPro" id="IPR037293">
    <property type="entry name" value="Gal_Oxidase_central_sf"/>
</dbReference>
<dbReference type="PANTHER" id="PTHR32208">
    <property type="entry name" value="SECRETED PROTEIN-RELATED"/>
    <property type="match status" value="1"/>
</dbReference>
<dbReference type="SMART" id="SM00458">
    <property type="entry name" value="RICIN"/>
    <property type="match status" value="1"/>
</dbReference>
<dbReference type="CDD" id="cd02851">
    <property type="entry name" value="E_set_GO_C"/>
    <property type="match status" value="1"/>
</dbReference>
<dbReference type="Gene3D" id="2.80.10.50">
    <property type="match status" value="1"/>
</dbReference>
<dbReference type="InterPro" id="IPR035992">
    <property type="entry name" value="Ricin_B-like_lectins"/>
</dbReference>
<reference evidence="4 5" key="1">
    <citation type="submission" date="2015-10" db="EMBL/GenBank/DDBJ databases">
        <authorList>
            <person name="Gilbert D.G."/>
        </authorList>
    </citation>
    <scope>NUCLEOTIDE SEQUENCE [LARGE SCALE GENOMIC DNA]</scope>
    <source>
        <strain evidence="4 5">NRRL B-16712</strain>
    </source>
</reference>
<accession>A0A0X3V106</accession>
<dbReference type="AlphaFoldDB" id="A0A0X3V106"/>
<evidence type="ECO:0000256" key="1">
    <source>
        <dbReference type="SAM" id="MobiDB-lite"/>
    </source>
</evidence>
<dbReference type="SUPFAM" id="SSF50370">
    <property type="entry name" value="Ricin B-like lectins"/>
    <property type="match status" value="1"/>
</dbReference>
<feature type="compositionally biased region" description="Basic and acidic residues" evidence="1">
    <location>
        <begin position="32"/>
        <end position="51"/>
    </location>
</feature>
<dbReference type="Gene3D" id="2.60.40.10">
    <property type="entry name" value="Immunoglobulins"/>
    <property type="match status" value="1"/>
</dbReference>
<sequence length="731" mass="76378">MRSRRALVASGIMSALILFGSSVVSPVAGRAEAGEHVHEHAPAAAPGHEHAPGMLPGHLQADAGQVQGEAEHEHGAQAVDDSPEHMAEDLVGTPVRVIEEQTAATAARIQRETGVRPGVARSRANVAADPGVSGEWSPVTATSVVPVFVATLPNGKMLIWDSVGDNAAESYPDHSFTRAMVWNPVDGTEKRIDLQGTNIFCAGFAHLANGNILIAGGNANKQLQGTVRTYVFDWQAETWTRGKDMAAGRWYPSVAQTANGEEVIIGGGPATAEVYQTDGAIRPLSGFTQYSARLYPFLASRPDAQLGLFGPHVTGYTITTAGNGVITATTNRDGIYRDYGSFSTYDIGKSLVVGGGSVTEDGAAKVPTRTAVVVNSGVGSVPSFAATGSMATGRRQFSATVLADGSVLATGGLASTAKSSLVDLDNAVTAAERWDPATGQWTVLASASRIRQYHSTAALLPDGRVMTGGGGICSTCMTVGYLEKNVEYFSPPYLFAKDGSGAPAARPVISAAPASVAINTNFAVTSAQAAGIKKVALVGLADVTHGVDQGQRYVPLKFSVSGTTLTVTGPPNGGVAPPGYYMLFVIDANGVPSVAKIVQVAKGPSPVMSQVKNNTGRCVDVPSSAIASRTYLQLYNCNGSKAQSLTRLPDDRTLRLMGNCLDVPSGNYVNNQRLWAYTCNRSGPQTWQFNADGTIRPVGNTTLCLSAASSLNQAILRLNTCTGVVFQKWTY</sequence>
<keyword evidence="5" id="KW-1185">Reference proteome</keyword>
<dbReference type="GO" id="GO:0005975">
    <property type="term" value="P:carbohydrate metabolic process"/>
    <property type="evidence" value="ECO:0007669"/>
    <property type="project" value="UniProtKB-ARBA"/>
</dbReference>
<evidence type="ECO:0000313" key="5">
    <source>
        <dbReference type="Proteomes" id="UP000053244"/>
    </source>
</evidence>
<feature type="region of interest" description="Disordered" evidence="1">
    <location>
        <begin position="30"/>
        <end position="84"/>
    </location>
</feature>
<dbReference type="PROSITE" id="PS50231">
    <property type="entry name" value="RICIN_B_LECTIN"/>
    <property type="match status" value="1"/>
</dbReference>
<dbReference type="Gene3D" id="2.130.10.80">
    <property type="entry name" value="Galactose oxidase/kelch, beta-propeller"/>
    <property type="match status" value="1"/>
</dbReference>
<feature type="signal peptide" evidence="2">
    <location>
        <begin position="1"/>
        <end position="24"/>
    </location>
</feature>
<dbReference type="PANTHER" id="PTHR32208:SF21">
    <property type="entry name" value="LOW QUALITY PROTEIN: ALDEHYDE OXIDASE GLOX-LIKE"/>
    <property type="match status" value="1"/>
</dbReference>
<feature type="domain" description="Ricin B lectin" evidence="3">
    <location>
        <begin position="605"/>
        <end position="727"/>
    </location>
</feature>
<dbReference type="Pfam" id="PF09118">
    <property type="entry name" value="GO-like_E_set"/>
    <property type="match status" value="1"/>
</dbReference>
<dbReference type="InterPro" id="IPR015202">
    <property type="entry name" value="GO-like_E_set"/>
</dbReference>
<feature type="chain" id="PRO_5039694304" evidence="2">
    <location>
        <begin position="25"/>
        <end position="731"/>
    </location>
</feature>
<dbReference type="Pfam" id="PF00652">
    <property type="entry name" value="Ricin_B_lectin"/>
    <property type="match status" value="1"/>
</dbReference>
<protein>
    <submittedName>
        <fullName evidence="4">Galactose oxidase</fullName>
    </submittedName>
</protein>
<keyword evidence="2" id="KW-0732">Signal</keyword>
<evidence type="ECO:0000313" key="4">
    <source>
        <dbReference type="EMBL" id="KUL38451.1"/>
    </source>
</evidence>
<dbReference type="InterPro" id="IPR000772">
    <property type="entry name" value="Ricin_B_lectin"/>
</dbReference>
<organism evidence="4 5">
    <name type="scientific">Actinoplanes awajinensis subsp. mycoplanecinus</name>
    <dbReference type="NCBI Taxonomy" id="135947"/>
    <lineage>
        <taxon>Bacteria</taxon>
        <taxon>Bacillati</taxon>
        <taxon>Actinomycetota</taxon>
        <taxon>Actinomycetes</taxon>
        <taxon>Micromonosporales</taxon>
        <taxon>Micromonosporaceae</taxon>
        <taxon>Actinoplanes</taxon>
    </lineage>
</organism>
<name>A0A0X3V106_9ACTN</name>
<evidence type="ECO:0000256" key="2">
    <source>
        <dbReference type="SAM" id="SignalP"/>
    </source>
</evidence>
<gene>
    <name evidence="4" type="ORF">ADL15_11030</name>
</gene>
<proteinExistence type="predicted"/>
<evidence type="ECO:0000259" key="3">
    <source>
        <dbReference type="SMART" id="SM00458"/>
    </source>
</evidence>
<dbReference type="SUPFAM" id="SSF50965">
    <property type="entry name" value="Galactose oxidase, central domain"/>
    <property type="match status" value="1"/>
</dbReference>
<comment type="caution">
    <text evidence="4">The sequence shown here is derived from an EMBL/GenBank/DDBJ whole genome shotgun (WGS) entry which is preliminary data.</text>
</comment>
<dbReference type="Proteomes" id="UP000053244">
    <property type="component" value="Unassembled WGS sequence"/>
</dbReference>
<dbReference type="InterPro" id="IPR014756">
    <property type="entry name" value="Ig_E-set"/>
</dbReference>
<dbReference type="SUPFAM" id="SSF81296">
    <property type="entry name" value="E set domains"/>
    <property type="match status" value="1"/>
</dbReference>